<dbReference type="GO" id="GO:0016811">
    <property type="term" value="F:hydrolase activity, acting on carbon-nitrogen (but not peptide) bonds, in linear amides"/>
    <property type="evidence" value="ECO:0007669"/>
    <property type="project" value="InterPro"/>
</dbReference>
<dbReference type="PANTHER" id="PTHR34218">
    <property type="entry name" value="PEPTIDASE S45 PENICILLIN AMIDASE"/>
    <property type="match status" value="1"/>
</dbReference>
<feature type="binding site" evidence="5">
    <location>
        <position position="184"/>
    </location>
    <ligand>
        <name>Ca(2+)</name>
        <dbReference type="ChEBI" id="CHEBI:29108"/>
    </ligand>
</feature>
<dbReference type="eggNOG" id="COG2366">
    <property type="taxonomic scope" value="Bacteria"/>
</dbReference>
<feature type="binding site" evidence="5">
    <location>
        <position position="321"/>
    </location>
    <ligand>
        <name>Ca(2+)</name>
        <dbReference type="ChEBI" id="CHEBI:29108"/>
    </ligand>
</feature>
<keyword evidence="5" id="KW-0106">Calcium</keyword>
<dbReference type="Proteomes" id="UP000011864">
    <property type="component" value="Chromosome"/>
</dbReference>
<dbReference type="GO" id="GO:0017000">
    <property type="term" value="P:antibiotic biosynthetic process"/>
    <property type="evidence" value="ECO:0007669"/>
    <property type="project" value="InterPro"/>
</dbReference>
<dbReference type="InterPro" id="IPR023343">
    <property type="entry name" value="Penicillin_amidase_dom1"/>
</dbReference>
<protein>
    <submittedName>
        <fullName evidence="6">Peptidase S45, penicillin amidase</fullName>
    </submittedName>
</protein>
<keyword evidence="7" id="KW-1185">Reference proteome</keyword>
<dbReference type="SUPFAM" id="SSF56235">
    <property type="entry name" value="N-terminal nucleophile aminohydrolases (Ntn hydrolases)"/>
    <property type="match status" value="1"/>
</dbReference>
<dbReference type="KEGG" id="gps:C427_4753"/>
<evidence type="ECO:0000256" key="5">
    <source>
        <dbReference type="PIRSR" id="PIRSR001227-2"/>
    </source>
</evidence>
<dbReference type="PATRIC" id="fig|1129794.4.peg.4734"/>
<keyword evidence="5" id="KW-0479">Metal-binding</keyword>
<dbReference type="Pfam" id="PF01804">
    <property type="entry name" value="Penicil_amidase"/>
    <property type="match status" value="1"/>
</dbReference>
<organism evidence="6 7">
    <name type="scientific">Paraglaciecola psychrophila 170</name>
    <dbReference type="NCBI Taxonomy" id="1129794"/>
    <lineage>
        <taxon>Bacteria</taxon>
        <taxon>Pseudomonadati</taxon>
        <taxon>Pseudomonadota</taxon>
        <taxon>Gammaproteobacteria</taxon>
        <taxon>Alteromonadales</taxon>
        <taxon>Alteromonadaceae</taxon>
        <taxon>Paraglaciecola</taxon>
    </lineage>
</organism>
<accession>K6YTD3</accession>
<dbReference type="GO" id="GO:0046872">
    <property type="term" value="F:metal ion binding"/>
    <property type="evidence" value="ECO:0007669"/>
    <property type="project" value="UniProtKB-KW"/>
</dbReference>
<dbReference type="CDD" id="cd03747">
    <property type="entry name" value="Ntn_PGA_like"/>
    <property type="match status" value="1"/>
</dbReference>
<evidence type="ECO:0000256" key="1">
    <source>
        <dbReference type="ARBA" id="ARBA00006586"/>
    </source>
</evidence>
<dbReference type="AlphaFoldDB" id="K6YTD3"/>
<evidence type="ECO:0000256" key="3">
    <source>
        <dbReference type="ARBA" id="ARBA00023145"/>
    </source>
</evidence>
<feature type="active site" description="Nucleophile" evidence="4">
    <location>
        <position position="246"/>
    </location>
</feature>
<feature type="binding site" evidence="5">
    <location>
        <position position="454"/>
    </location>
    <ligand>
        <name>Ca(2+)</name>
        <dbReference type="ChEBI" id="CHEBI:29108"/>
    </ligand>
</feature>
<feature type="binding site" evidence="5">
    <location>
        <position position="318"/>
    </location>
    <ligand>
        <name>Ca(2+)</name>
        <dbReference type="ChEBI" id="CHEBI:29108"/>
    </ligand>
</feature>
<dbReference type="Gene3D" id="2.30.120.10">
    <property type="match status" value="1"/>
</dbReference>
<dbReference type="OrthoDB" id="9760084at2"/>
<dbReference type="Gene3D" id="1.10.439.10">
    <property type="entry name" value="Penicillin Amidohydrolase, domain 1"/>
    <property type="match status" value="1"/>
</dbReference>
<evidence type="ECO:0000313" key="7">
    <source>
        <dbReference type="Proteomes" id="UP000011864"/>
    </source>
</evidence>
<evidence type="ECO:0000256" key="4">
    <source>
        <dbReference type="PIRSR" id="PIRSR001227-1"/>
    </source>
</evidence>
<reference evidence="6 7" key="1">
    <citation type="journal article" date="2013" name="Genome Announc.">
        <title>Complete Genome Sequence of Glaciecola psychrophila Strain 170T.</title>
        <authorList>
            <person name="Yin J."/>
            <person name="Chen J."/>
            <person name="Liu G."/>
            <person name="Yu Y."/>
            <person name="Song L."/>
            <person name="Wang X."/>
            <person name="Qu X."/>
        </authorList>
    </citation>
    <scope>NUCLEOTIDE SEQUENCE [LARGE SCALE GENOMIC DNA]</scope>
    <source>
        <strain evidence="6 7">170</strain>
    </source>
</reference>
<dbReference type="InterPro" id="IPR043147">
    <property type="entry name" value="Penicillin_amidase_A-knob"/>
</dbReference>
<dbReference type="Gene3D" id="3.60.20.10">
    <property type="entry name" value="Glutamine Phosphoribosylpyrophosphate, subunit 1, domain 1"/>
    <property type="match status" value="1"/>
</dbReference>
<dbReference type="EMBL" id="CP003837">
    <property type="protein sequence ID" value="AGH46852.1"/>
    <property type="molecule type" value="Genomic_DNA"/>
</dbReference>
<evidence type="ECO:0000256" key="2">
    <source>
        <dbReference type="ARBA" id="ARBA00022801"/>
    </source>
</evidence>
<proteinExistence type="inferred from homology"/>
<sequence length="792" mass="87684">MKLILKILTVIFVCAGVLGAWYIYSKQPIRSGEVSLTNLQAPVSVRYDERGVPHIQAQNEADMYRTLGYVHAQDRLFQMEMVRRLARGELAAILGPKLLVTDRLFRTLGIRAHADAYAAKMDTSTPANKALAAYLDGINQYQNIHPAPIEFDILGITKRPFTAADTLSVAGYMAYSFAAAFRTEPVLTYVRDQLGADYLEVFDLAWHPEGVVSPPLSTKDWHGLNRLAHISQQAISDSGLALFEGSNAWAVSGSRTSSGKPLLAGDPHIGFAVPSVWYEAHLSYPGFELYGHHQALNPVASLGHNMDFGWSITMFQNDDIDLIAEKLNPDNINQVWYQGQWVELQSRTEQIEVKGEDPVTLTLRRSPHGPIINDALGEHSGKTPIAMWWAFLETDNPILDAFYQLNRADTLAKARAASEKIHAPGLNIIWANASGDIGWWAAAQLPLRPSGVNPTFILDGSSAEADKLGFVPFTDNPQQENPERGYIISANYQPVPDSGIEVPGYYNLPARGIRLEQRLSDNSVQWNVQNSQALQLDTGSGYAQLLLKPLLPIIKTAASADEKELVNLLSNWDGDHKTDEVAATIFNQLVYQLAFEAMSDEMGDGFFATLIRTRVIDFALPRLAEDPDSPWWDNQKTSVTEDRAATVTVAWRESLKHLRITLGNNTANWQWGAVHTLTHEHPLGQQKPLDILFNVGQFAVPGGHETPNNLSHKIGPAPWSVAYGPSTRRLIDFADPSQSLGINPVGQSGVLFDQHYRDQAESYINGQYHKQYLSEADVAANTEDTLQLVPVK</sequence>
<dbReference type="InterPro" id="IPR014395">
    <property type="entry name" value="Pen/GL7ACA/AHL_acylase"/>
</dbReference>
<dbReference type="RefSeq" id="WP_007634969.1">
    <property type="nucleotide sequence ID" value="NC_020514.1"/>
</dbReference>
<dbReference type="MEROPS" id="S45.003"/>
<dbReference type="InterPro" id="IPR043146">
    <property type="entry name" value="Penicillin_amidase_N_B-knob"/>
</dbReference>
<dbReference type="InterPro" id="IPR029055">
    <property type="entry name" value="Ntn_hydrolases_N"/>
</dbReference>
<comment type="cofactor">
    <cofactor evidence="5">
        <name>Ca(2+)</name>
        <dbReference type="ChEBI" id="CHEBI:29108"/>
    </cofactor>
    <text evidence="5">Binds 1 Ca(2+) ion per dimer.</text>
</comment>
<gene>
    <name evidence="6" type="ORF">C427_4753</name>
</gene>
<name>K6YTD3_9ALTE</name>
<dbReference type="Gene3D" id="1.10.1400.10">
    <property type="match status" value="1"/>
</dbReference>
<keyword evidence="3" id="KW-0865">Zymogen</keyword>
<dbReference type="PIRSF" id="PIRSF001227">
    <property type="entry name" value="Pen_acylase"/>
    <property type="match status" value="1"/>
</dbReference>
<dbReference type="InterPro" id="IPR002692">
    <property type="entry name" value="S45"/>
</dbReference>
<keyword evidence="2" id="KW-0378">Hydrolase</keyword>
<comment type="similarity">
    <text evidence="1">Belongs to the peptidase S45 family.</text>
</comment>
<dbReference type="PANTHER" id="PTHR34218:SF5">
    <property type="entry name" value="PENICILLIN ACYLASE FAMILY PROTEIN"/>
    <property type="match status" value="1"/>
</dbReference>
<dbReference type="HOGENOM" id="CLU_011790_0_1_6"/>
<evidence type="ECO:0000313" key="6">
    <source>
        <dbReference type="EMBL" id="AGH46852.1"/>
    </source>
</evidence>